<evidence type="ECO:0000259" key="3">
    <source>
        <dbReference type="Pfam" id="PF00561"/>
    </source>
</evidence>
<dbReference type="Gene3D" id="3.40.50.1820">
    <property type="entry name" value="alpha/beta hydrolase"/>
    <property type="match status" value="1"/>
</dbReference>
<reference evidence="4" key="1">
    <citation type="journal article" date="2023" name="G3 (Bethesda)">
        <title>Whole genome assemblies of Zophobas morio and Tenebrio molitor.</title>
        <authorList>
            <person name="Kaur S."/>
            <person name="Stinson S.A."/>
            <person name="diCenzo G.C."/>
        </authorList>
    </citation>
    <scope>NUCLEOTIDE SEQUENCE</scope>
    <source>
        <strain evidence="4">QUZm001</strain>
    </source>
</reference>
<evidence type="ECO:0000313" key="5">
    <source>
        <dbReference type="Proteomes" id="UP001168821"/>
    </source>
</evidence>
<comment type="caution">
    <text evidence="4">The sequence shown here is derived from an EMBL/GenBank/DDBJ whole genome shotgun (WGS) entry which is preliminary data.</text>
</comment>
<dbReference type="AlphaFoldDB" id="A0AA38HRI9"/>
<dbReference type="Proteomes" id="UP001168821">
    <property type="component" value="Unassembled WGS sequence"/>
</dbReference>
<dbReference type="PANTHER" id="PTHR43798:SF14">
    <property type="entry name" value="SERINE HYDROLASE-LIKE PROTEIN DDB_G0286239"/>
    <property type="match status" value="1"/>
</dbReference>
<keyword evidence="2" id="KW-0378">Hydrolase</keyword>
<evidence type="ECO:0000256" key="2">
    <source>
        <dbReference type="ARBA" id="ARBA00022801"/>
    </source>
</evidence>
<dbReference type="InterPro" id="IPR029058">
    <property type="entry name" value="AB_hydrolase_fold"/>
</dbReference>
<dbReference type="Pfam" id="PF00561">
    <property type="entry name" value="Abhydrolase_1"/>
    <property type="match status" value="1"/>
</dbReference>
<gene>
    <name evidence="4" type="ORF">Zmor_025466</name>
</gene>
<dbReference type="PANTHER" id="PTHR43798">
    <property type="entry name" value="MONOACYLGLYCEROL LIPASE"/>
    <property type="match status" value="1"/>
</dbReference>
<sequence>MFRRGVVLLGAIKKPKFEHSTNFQSSYEQLTGLEIKIPVPWGHIAGKWWGPTNIRPILTTHGWQDNCDSFNRLLPLISQDVGFLAVDWPGHGYSSHIPDGFYYHNTNYMLLIQRLVDYFKWSQVSLMGHSLGASISFLYTIINPQNVDLLICLENIKPLTEDIITTNSERIAKFLHYEKLRRQNTEPHAYTMEEIKRKIASFLDGSVAYEHSHHLVERSVAPSKSHPGKYCFTRDPRLKVLDLVNWRQKDLVLGARRVRCPVFIAKATGVSYFEEENNVHEVVDALKESGNCEHHLLEGTHHFHFNNPEAVAGLIKKFLKQRDRSDRSVGGIKEEMIVYS</sequence>
<comment type="similarity">
    <text evidence="1">Belongs to the AB hydrolase superfamily.</text>
</comment>
<evidence type="ECO:0000313" key="4">
    <source>
        <dbReference type="EMBL" id="KAJ3642708.1"/>
    </source>
</evidence>
<dbReference type="GO" id="GO:0016020">
    <property type="term" value="C:membrane"/>
    <property type="evidence" value="ECO:0007669"/>
    <property type="project" value="TreeGrafter"/>
</dbReference>
<proteinExistence type="inferred from homology"/>
<organism evidence="4 5">
    <name type="scientific">Zophobas morio</name>
    <dbReference type="NCBI Taxonomy" id="2755281"/>
    <lineage>
        <taxon>Eukaryota</taxon>
        <taxon>Metazoa</taxon>
        <taxon>Ecdysozoa</taxon>
        <taxon>Arthropoda</taxon>
        <taxon>Hexapoda</taxon>
        <taxon>Insecta</taxon>
        <taxon>Pterygota</taxon>
        <taxon>Neoptera</taxon>
        <taxon>Endopterygota</taxon>
        <taxon>Coleoptera</taxon>
        <taxon>Polyphaga</taxon>
        <taxon>Cucujiformia</taxon>
        <taxon>Tenebrionidae</taxon>
        <taxon>Zophobas</taxon>
    </lineage>
</organism>
<dbReference type="SUPFAM" id="SSF53474">
    <property type="entry name" value="alpha/beta-Hydrolases"/>
    <property type="match status" value="1"/>
</dbReference>
<evidence type="ECO:0000256" key="1">
    <source>
        <dbReference type="ARBA" id="ARBA00008645"/>
    </source>
</evidence>
<dbReference type="EMBL" id="JALNTZ010000008">
    <property type="protein sequence ID" value="KAJ3642708.1"/>
    <property type="molecule type" value="Genomic_DNA"/>
</dbReference>
<name>A0AA38HRI9_9CUCU</name>
<protein>
    <recommendedName>
        <fullName evidence="3">AB hydrolase-1 domain-containing protein</fullName>
    </recommendedName>
</protein>
<dbReference type="InterPro" id="IPR000073">
    <property type="entry name" value="AB_hydrolase_1"/>
</dbReference>
<dbReference type="GO" id="GO:0016787">
    <property type="term" value="F:hydrolase activity"/>
    <property type="evidence" value="ECO:0007669"/>
    <property type="project" value="UniProtKB-KW"/>
</dbReference>
<feature type="domain" description="AB hydrolase-1" evidence="3">
    <location>
        <begin position="56"/>
        <end position="169"/>
    </location>
</feature>
<dbReference type="InterPro" id="IPR050266">
    <property type="entry name" value="AB_hydrolase_sf"/>
</dbReference>
<accession>A0AA38HRI9</accession>
<keyword evidence="5" id="KW-1185">Reference proteome</keyword>